<dbReference type="InterPro" id="IPR046373">
    <property type="entry name" value="Acyl-CoA_Oxase/DH_mid-dom_sf"/>
</dbReference>
<dbReference type="PANTHER" id="PTHR43884:SF12">
    <property type="entry name" value="ISOVALERYL-COA DEHYDROGENASE, MITOCHONDRIAL-RELATED"/>
    <property type="match status" value="1"/>
</dbReference>
<dbReference type="RefSeq" id="WP_203900245.1">
    <property type="nucleotide sequence ID" value="NZ_BOPF01000012.1"/>
</dbReference>
<keyword evidence="1" id="KW-0560">Oxidoreductase</keyword>
<dbReference type="Pfam" id="PF02771">
    <property type="entry name" value="Acyl-CoA_dh_N"/>
    <property type="match status" value="1"/>
</dbReference>
<dbReference type="SUPFAM" id="SSF56645">
    <property type="entry name" value="Acyl-CoA dehydrogenase NM domain-like"/>
    <property type="match status" value="1"/>
</dbReference>
<dbReference type="Gene3D" id="1.10.540.10">
    <property type="entry name" value="Acyl-CoA dehydrogenase/oxidase, N-terminal domain"/>
    <property type="match status" value="1"/>
</dbReference>
<comment type="caution">
    <text evidence="4">The sequence shown here is derived from an EMBL/GenBank/DDBJ whole genome shotgun (WGS) entry which is preliminary data.</text>
</comment>
<keyword evidence="5" id="KW-1185">Reference proteome</keyword>
<dbReference type="InterPro" id="IPR009100">
    <property type="entry name" value="AcylCoA_DH/oxidase_NM_dom_sf"/>
</dbReference>
<evidence type="ECO:0000256" key="1">
    <source>
        <dbReference type="ARBA" id="ARBA00023002"/>
    </source>
</evidence>
<dbReference type="Pfam" id="PF08028">
    <property type="entry name" value="Acyl-CoA_dh_2"/>
    <property type="match status" value="1"/>
</dbReference>
<dbReference type="PIRSF" id="PIRSF016578">
    <property type="entry name" value="HsaA"/>
    <property type="match status" value="1"/>
</dbReference>
<proteinExistence type="predicted"/>
<evidence type="ECO:0000313" key="4">
    <source>
        <dbReference type="EMBL" id="GIJ46726.1"/>
    </source>
</evidence>
<dbReference type="InterPro" id="IPR013107">
    <property type="entry name" value="Acyl-CoA_DH_C"/>
</dbReference>
<dbReference type="InterPro" id="IPR036250">
    <property type="entry name" value="AcylCo_DH-like_C"/>
</dbReference>
<gene>
    <name evidence="4" type="ORF">Val02_36120</name>
</gene>
<reference evidence="4" key="1">
    <citation type="submission" date="2021-01" db="EMBL/GenBank/DDBJ databases">
        <title>Whole genome shotgun sequence of Virgisporangium aliadipatigenens NBRC 105644.</title>
        <authorList>
            <person name="Komaki H."/>
            <person name="Tamura T."/>
        </authorList>
    </citation>
    <scope>NUCLEOTIDE SEQUENCE</scope>
    <source>
        <strain evidence="4">NBRC 105644</strain>
    </source>
</reference>
<evidence type="ECO:0000313" key="5">
    <source>
        <dbReference type="Proteomes" id="UP000619260"/>
    </source>
</evidence>
<accession>A0A8J3YK93</accession>
<organism evidence="4 5">
    <name type="scientific">Virgisporangium aliadipatigenens</name>
    <dbReference type="NCBI Taxonomy" id="741659"/>
    <lineage>
        <taxon>Bacteria</taxon>
        <taxon>Bacillati</taxon>
        <taxon>Actinomycetota</taxon>
        <taxon>Actinomycetes</taxon>
        <taxon>Micromonosporales</taxon>
        <taxon>Micromonosporaceae</taxon>
        <taxon>Virgisporangium</taxon>
    </lineage>
</organism>
<dbReference type="GO" id="GO:0050660">
    <property type="term" value="F:flavin adenine dinucleotide binding"/>
    <property type="evidence" value="ECO:0007669"/>
    <property type="project" value="InterPro"/>
</dbReference>
<sequence>MFVSFHDILLANAEKTEQQDRPTAESLEAVRARGGFALGTPVAHGGPGIDTVGTVRLLAEIGRACPSTAWIAGTSATAKTFVHTVYGEAAPRGFFADPDAIACGSGTPGGVGERTPDGAVRVNGRWANVSGCEDASWAMLALMIDGVFHVAAFPLSELTVERTWQVAGMRGTGSQTLVAENVLVPADRVAAATPPPPALLAYYGLLALGPVVGATRGGLDVVRAMFASDRKPYMTSYTRMGESPGARQWLAEAALLTDRAERTMLAIARECDEGDVSQADQARLRADLADAAKDCRAAMELMLDLYGASGFATSSPMQRYWRDVAVASRHPHMRGYLAIENYGGALAG</sequence>
<dbReference type="Proteomes" id="UP000619260">
    <property type="component" value="Unassembled WGS sequence"/>
</dbReference>
<dbReference type="InterPro" id="IPR013786">
    <property type="entry name" value="AcylCoA_DH/ox_N"/>
</dbReference>
<evidence type="ECO:0000259" key="2">
    <source>
        <dbReference type="Pfam" id="PF02771"/>
    </source>
</evidence>
<protein>
    <submittedName>
        <fullName evidence="4">Acyl-CoA dehydrogenase</fullName>
    </submittedName>
</protein>
<feature type="domain" description="Acyl-CoA dehydrogenase/oxidase N-terminal" evidence="2">
    <location>
        <begin position="11"/>
        <end position="75"/>
    </location>
</feature>
<name>A0A8J3YK93_9ACTN</name>
<dbReference type="Gene3D" id="2.40.110.10">
    <property type="entry name" value="Butyryl-CoA Dehydrogenase, subunit A, domain 2"/>
    <property type="match status" value="1"/>
</dbReference>
<dbReference type="InterPro" id="IPR037069">
    <property type="entry name" value="AcylCoA_DH/ox_N_sf"/>
</dbReference>
<dbReference type="EMBL" id="BOPF01000012">
    <property type="protein sequence ID" value="GIJ46726.1"/>
    <property type="molecule type" value="Genomic_DNA"/>
</dbReference>
<dbReference type="SUPFAM" id="SSF47203">
    <property type="entry name" value="Acyl-CoA dehydrogenase C-terminal domain-like"/>
    <property type="match status" value="1"/>
</dbReference>
<dbReference type="PANTHER" id="PTHR43884">
    <property type="entry name" value="ACYL-COA DEHYDROGENASE"/>
    <property type="match status" value="1"/>
</dbReference>
<evidence type="ECO:0000259" key="3">
    <source>
        <dbReference type="Pfam" id="PF08028"/>
    </source>
</evidence>
<dbReference type="GO" id="GO:0003995">
    <property type="term" value="F:acyl-CoA dehydrogenase activity"/>
    <property type="evidence" value="ECO:0007669"/>
    <property type="project" value="TreeGrafter"/>
</dbReference>
<dbReference type="AlphaFoldDB" id="A0A8J3YK93"/>
<feature type="domain" description="Acyl-CoA dehydrogenase C-terminal" evidence="3">
    <location>
        <begin position="209"/>
        <end position="333"/>
    </location>
</feature>
<dbReference type="Gene3D" id="1.20.140.10">
    <property type="entry name" value="Butyryl-CoA Dehydrogenase, subunit A, domain 3"/>
    <property type="match status" value="1"/>
</dbReference>